<dbReference type="GO" id="GO:0046872">
    <property type="term" value="F:metal ion binding"/>
    <property type="evidence" value="ECO:0007669"/>
    <property type="project" value="UniProtKB-KW"/>
</dbReference>
<dbReference type="Proteomes" id="UP000549617">
    <property type="component" value="Unassembled WGS sequence"/>
</dbReference>
<dbReference type="PANTHER" id="PTHR46491:SF3">
    <property type="entry name" value="CDGSH IRON-SULFUR DOMAIN-CONTAINING PROTEIN 3, MITOCHONDRIAL"/>
    <property type="match status" value="1"/>
</dbReference>
<dbReference type="Pfam" id="PF09360">
    <property type="entry name" value="zf-CDGSH"/>
    <property type="match status" value="1"/>
</dbReference>
<dbReference type="SUPFAM" id="SSF51182">
    <property type="entry name" value="RmlC-like cupins"/>
    <property type="match status" value="1"/>
</dbReference>
<feature type="domain" description="Iron-binding zinc finger CDGSH type" evidence="5">
    <location>
        <begin position="11"/>
        <end position="47"/>
    </location>
</feature>
<evidence type="ECO:0000256" key="1">
    <source>
        <dbReference type="ARBA" id="ARBA00022714"/>
    </source>
</evidence>
<evidence type="ECO:0000256" key="2">
    <source>
        <dbReference type="ARBA" id="ARBA00022723"/>
    </source>
</evidence>
<dbReference type="PANTHER" id="PTHR46491">
    <property type="entry name" value="CDGSH IRON SULFUR DOMAIN PROTEIN HOMOLOG"/>
    <property type="match status" value="1"/>
</dbReference>
<feature type="domain" description="Iron-binding zinc finger CDGSH type" evidence="5">
    <location>
        <begin position="48"/>
        <end position="83"/>
    </location>
</feature>
<dbReference type="RefSeq" id="WP_184015365.1">
    <property type="nucleotide sequence ID" value="NZ_JACIJC010000001.1"/>
</dbReference>
<protein>
    <submittedName>
        <fullName evidence="6">CDGSH-type Zn-finger protein/mannose-6-phosphate isomerase-like protein (Cupin superfamily)</fullName>
    </submittedName>
</protein>
<dbReference type="SMART" id="SM00704">
    <property type="entry name" value="ZnF_CDGSH"/>
    <property type="match status" value="2"/>
</dbReference>
<reference evidence="6 7" key="1">
    <citation type="submission" date="2020-08" db="EMBL/GenBank/DDBJ databases">
        <title>Genomic Encyclopedia of Type Strains, Phase IV (KMG-IV): sequencing the most valuable type-strain genomes for metagenomic binning, comparative biology and taxonomic classification.</title>
        <authorList>
            <person name="Goeker M."/>
        </authorList>
    </citation>
    <scope>NUCLEOTIDE SEQUENCE [LARGE SCALE GENOMIC DNA]</scope>
    <source>
        <strain evidence="6 7">DSM 25079</strain>
    </source>
</reference>
<sequence length="349" mass="37712">MPTPIIATIKPFYQELKPGQKILWCSCGRSKRQPFCDGRSHIGTGLEPVLYQAKQDEEVLLCGCKHSGTAPFCDGTHSNLPGGYVDETEAVAAATLPAVVAPDTQGFARLDGRCYVVSPGFSVADRATDYRLRPLVTPALGAAHQSQFYLELDRGASPVFTADGDVVIWLSHGEGNAIIGGRNFPFSGGCGVHVVAGETFRLEGQNIAAYVSVCPAVETLETVDAIIDGFDESMADRLGLIDKAARSAMGPRYFQILLDDHHGLDNSALFIGHIPMSKAEMHRHLYEEALIILSGEGMIWNENARAKVCAGDVIFFPRKHIHSLQALSPEGMDVVGFIHPGTNPGINYY</sequence>
<dbReference type="EMBL" id="JACIJC010000001">
    <property type="protein sequence ID" value="MBB5684773.1"/>
    <property type="molecule type" value="Genomic_DNA"/>
</dbReference>
<dbReference type="Pfam" id="PF07883">
    <property type="entry name" value="Cupin_2"/>
    <property type="match status" value="1"/>
</dbReference>
<comment type="caution">
    <text evidence="6">The sequence shown here is derived from an EMBL/GenBank/DDBJ whole genome shotgun (WGS) entry which is preliminary data.</text>
</comment>
<dbReference type="InterPro" id="IPR013096">
    <property type="entry name" value="Cupin_2"/>
</dbReference>
<name>A0A7W9AFL4_9SPHN</name>
<keyword evidence="2" id="KW-0479">Metal-binding</keyword>
<dbReference type="GO" id="GO:0005737">
    <property type="term" value="C:cytoplasm"/>
    <property type="evidence" value="ECO:0007669"/>
    <property type="project" value="UniProtKB-ARBA"/>
</dbReference>
<evidence type="ECO:0000256" key="3">
    <source>
        <dbReference type="ARBA" id="ARBA00023004"/>
    </source>
</evidence>
<evidence type="ECO:0000256" key="4">
    <source>
        <dbReference type="ARBA" id="ARBA00023014"/>
    </source>
</evidence>
<organism evidence="6 7">
    <name type="scientific">Sphingobium boeckii</name>
    <dbReference type="NCBI Taxonomy" id="1082345"/>
    <lineage>
        <taxon>Bacteria</taxon>
        <taxon>Pseudomonadati</taxon>
        <taxon>Pseudomonadota</taxon>
        <taxon>Alphaproteobacteria</taxon>
        <taxon>Sphingomonadales</taxon>
        <taxon>Sphingomonadaceae</taxon>
        <taxon>Sphingobium</taxon>
    </lineage>
</organism>
<evidence type="ECO:0000313" key="7">
    <source>
        <dbReference type="Proteomes" id="UP000549617"/>
    </source>
</evidence>
<keyword evidence="1" id="KW-0001">2Fe-2S</keyword>
<evidence type="ECO:0000313" key="6">
    <source>
        <dbReference type="EMBL" id="MBB5684773.1"/>
    </source>
</evidence>
<dbReference type="InterPro" id="IPR052950">
    <property type="entry name" value="CISD"/>
</dbReference>
<dbReference type="InterPro" id="IPR018967">
    <property type="entry name" value="FeS-contain_CDGSH-typ"/>
</dbReference>
<dbReference type="Gene3D" id="2.60.120.10">
    <property type="entry name" value="Jelly Rolls"/>
    <property type="match status" value="1"/>
</dbReference>
<keyword evidence="3" id="KW-0408">Iron</keyword>
<keyword evidence="6" id="KW-0413">Isomerase</keyword>
<dbReference type="InterPro" id="IPR042216">
    <property type="entry name" value="MitoNEET_CISD"/>
</dbReference>
<dbReference type="GO" id="GO:0051537">
    <property type="term" value="F:2 iron, 2 sulfur cluster binding"/>
    <property type="evidence" value="ECO:0007669"/>
    <property type="project" value="UniProtKB-KW"/>
</dbReference>
<accession>A0A7W9AFL4</accession>
<dbReference type="AlphaFoldDB" id="A0A7W9AFL4"/>
<dbReference type="InterPro" id="IPR014710">
    <property type="entry name" value="RmlC-like_jellyroll"/>
</dbReference>
<keyword evidence="4" id="KW-0411">Iron-sulfur</keyword>
<proteinExistence type="predicted"/>
<dbReference type="InterPro" id="IPR011051">
    <property type="entry name" value="RmlC_Cupin_sf"/>
</dbReference>
<dbReference type="GO" id="GO:0016853">
    <property type="term" value="F:isomerase activity"/>
    <property type="evidence" value="ECO:0007669"/>
    <property type="project" value="UniProtKB-KW"/>
</dbReference>
<dbReference type="Gene3D" id="3.40.5.90">
    <property type="entry name" value="CDGSH iron-sulfur domain, mitoNEET-type"/>
    <property type="match status" value="2"/>
</dbReference>
<evidence type="ECO:0000259" key="5">
    <source>
        <dbReference type="SMART" id="SM00704"/>
    </source>
</evidence>
<gene>
    <name evidence="6" type="ORF">FHS49_000764</name>
</gene>
<keyword evidence="7" id="KW-1185">Reference proteome</keyword>